<evidence type="ECO:0000256" key="1">
    <source>
        <dbReference type="SAM" id="MobiDB-lite"/>
    </source>
</evidence>
<feature type="region of interest" description="Disordered" evidence="1">
    <location>
        <begin position="1"/>
        <end position="23"/>
    </location>
</feature>
<protein>
    <submittedName>
        <fullName evidence="2">Uncharacterized protein</fullName>
    </submittedName>
</protein>
<keyword evidence="3" id="KW-1185">Reference proteome</keyword>
<organism evidence="2 3">
    <name type="scientific">Colletotrichum tanaceti</name>
    <dbReference type="NCBI Taxonomy" id="1306861"/>
    <lineage>
        <taxon>Eukaryota</taxon>
        <taxon>Fungi</taxon>
        <taxon>Dikarya</taxon>
        <taxon>Ascomycota</taxon>
        <taxon>Pezizomycotina</taxon>
        <taxon>Sordariomycetes</taxon>
        <taxon>Hypocreomycetidae</taxon>
        <taxon>Glomerellales</taxon>
        <taxon>Glomerellaceae</taxon>
        <taxon>Colletotrichum</taxon>
        <taxon>Colletotrichum destructivum species complex</taxon>
    </lineage>
</organism>
<sequence length="199" mass="22140">MAAGLALTPRVRTGSASGVDAEAAHSHVIDPAAEARLVRKQDLRVLPMVFPHVLLHLPRPDEPGQRQSRRAWRRTWAWVRNGPGPLHLHGHDPATQLPAGRSTVEIRLLSVPPPLFGMVFGSRRRLRHNMKTRRHGVAIAMCAALDVVGYSIWLASTNAQARSAAIFLNTAGRLQFRDVGESASWLYYLFTLQKINRLN</sequence>
<reference evidence="2 3" key="1">
    <citation type="journal article" date="2019" name="PLoS ONE">
        <title>Comparative genome analysis indicates high evolutionary potential of pathogenicity genes in Colletotrichum tanaceti.</title>
        <authorList>
            <person name="Lelwala R.V."/>
            <person name="Korhonen P.K."/>
            <person name="Young N.D."/>
            <person name="Scott J.B."/>
            <person name="Ades P.A."/>
            <person name="Gasser R.B."/>
            <person name="Taylor P.W.J."/>
        </authorList>
    </citation>
    <scope>NUCLEOTIDE SEQUENCE [LARGE SCALE GENOMIC DNA]</scope>
    <source>
        <strain evidence="2">BRIP57314</strain>
    </source>
</reference>
<dbReference type="Proteomes" id="UP000310108">
    <property type="component" value="Unassembled WGS sequence"/>
</dbReference>
<gene>
    <name evidence="2" type="ORF">CTA1_6041</name>
</gene>
<comment type="caution">
    <text evidence="2">The sequence shown here is derived from an EMBL/GenBank/DDBJ whole genome shotgun (WGS) entry which is preliminary data.</text>
</comment>
<evidence type="ECO:0000313" key="2">
    <source>
        <dbReference type="EMBL" id="TKW54118.1"/>
    </source>
</evidence>
<name>A0A4U6XE85_9PEZI</name>
<dbReference type="OrthoDB" id="2962993at2759"/>
<evidence type="ECO:0000313" key="3">
    <source>
        <dbReference type="Proteomes" id="UP000310108"/>
    </source>
</evidence>
<dbReference type="STRING" id="1306861.A0A4U6XE85"/>
<dbReference type="AlphaFoldDB" id="A0A4U6XE85"/>
<proteinExistence type="predicted"/>
<dbReference type="EMBL" id="PJEX01000154">
    <property type="protein sequence ID" value="TKW54118.1"/>
    <property type="molecule type" value="Genomic_DNA"/>
</dbReference>
<accession>A0A4U6XE85</accession>